<gene>
    <name evidence="7" type="ORF">INH39_02200</name>
</gene>
<name>A0ABY4A7C8_9BURK</name>
<evidence type="ECO:0000256" key="3">
    <source>
        <dbReference type="ARBA" id="ARBA00023237"/>
    </source>
</evidence>
<dbReference type="InterPro" id="IPR051544">
    <property type="entry name" value="TPS_OM_transporter"/>
</dbReference>
<dbReference type="PANTHER" id="PTHR34597:SF6">
    <property type="entry name" value="BLR6126 PROTEIN"/>
    <property type="match status" value="1"/>
</dbReference>
<feature type="domain" description="Polypeptide-transport-associated ShlB-type" evidence="6">
    <location>
        <begin position="39"/>
        <end position="113"/>
    </location>
</feature>
<dbReference type="Proteomes" id="UP000831532">
    <property type="component" value="Chromosome"/>
</dbReference>
<protein>
    <submittedName>
        <fullName evidence="7">ShlB/FhaC/HecB family hemolysin secretion/activation protein</fullName>
    </submittedName>
</protein>
<evidence type="ECO:0000256" key="4">
    <source>
        <dbReference type="SAM" id="SignalP"/>
    </source>
</evidence>
<dbReference type="InterPro" id="IPR013686">
    <property type="entry name" value="Polypept-transport_assoc_ShlB"/>
</dbReference>
<dbReference type="EMBL" id="CP063361">
    <property type="protein sequence ID" value="UOD30583.1"/>
    <property type="molecule type" value="Genomic_DNA"/>
</dbReference>
<dbReference type="Gene3D" id="2.40.160.50">
    <property type="entry name" value="membrane protein fhac: a member of the omp85/tpsb transporter family"/>
    <property type="match status" value="1"/>
</dbReference>
<keyword evidence="3" id="KW-0998">Cell outer membrane</keyword>
<dbReference type="Pfam" id="PF08479">
    <property type="entry name" value="POTRA_2"/>
    <property type="match status" value="1"/>
</dbReference>
<proteinExistence type="predicted"/>
<keyword evidence="8" id="KW-1185">Reference proteome</keyword>
<evidence type="ECO:0000259" key="5">
    <source>
        <dbReference type="Pfam" id="PF03865"/>
    </source>
</evidence>
<evidence type="ECO:0000256" key="2">
    <source>
        <dbReference type="ARBA" id="ARBA00022692"/>
    </source>
</evidence>
<evidence type="ECO:0000256" key="1">
    <source>
        <dbReference type="ARBA" id="ARBA00022452"/>
    </source>
</evidence>
<organism evidence="7 8">
    <name type="scientific">Massilia violaceinigra</name>
    <dbReference type="NCBI Taxonomy" id="2045208"/>
    <lineage>
        <taxon>Bacteria</taxon>
        <taxon>Pseudomonadati</taxon>
        <taxon>Pseudomonadota</taxon>
        <taxon>Betaproteobacteria</taxon>
        <taxon>Burkholderiales</taxon>
        <taxon>Oxalobacteraceae</taxon>
        <taxon>Telluria group</taxon>
        <taxon>Massilia</taxon>
    </lineage>
</organism>
<feature type="domain" description="Haemolysin activator HlyB C-terminal" evidence="5">
    <location>
        <begin position="182"/>
        <end position="495"/>
    </location>
</feature>
<feature type="chain" id="PRO_5046603784" evidence="4">
    <location>
        <begin position="24"/>
        <end position="532"/>
    </location>
</feature>
<accession>A0ABY4A7C8</accession>
<dbReference type="PANTHER" id="PTHR34597">
    <property type="entry name" value="SLR1661 PROTEIN"/>
    <property type="match status" value="1"/>
</dbReference>
<dbReference type="InterPro" id="IPR005565">
    <property type="entry name" value="Hemolysn_activator_HlyB_C"/>
</dbReference>
<keyword evidence="4" id="KW-0732">Signal</keyword>
<keyword evidence="2" id="KW-0812">Transmembrane</keyword>
<dbReference type="RefSeq" id="WP_243491824.1">
    <property type="nucleotide sequence ID" value="NZ_CP063361.1"/>
</dbReference>
<evidence type="ECO:0000259" key="6">
    <source>
        <dbReference type="Pfam" id="PF08479"/>
    </source>
</evidence>
<keyword evidence="1" id="KW-1134">Transmembrane beta strand</keyword>
<evidence type="ECO:0000313" key="7">
    <source>
        <dbReference type="EMBL" id="UOD30583.1"/>
    </source>
</evidence>
<sequence>MNLPFVRLLAGAVLAGAVSAAWATGPAAAEPLPGDVIRFDIARFDVAGNTLLPAAQVDAALAPFTGSGRDFGDVQRALEALEGLYHQRGYQVVTVQLPEQELNRGVVRLNVVQTRIGRISVSGNDHVDAANVRRSLPTLQEGQTPNLDRVSANLRMANENPARKIKLNLQNGAADDTLDARLDVADEKPWTAMLNVDNSGTGQTGKTHAGVVLQHANLWGRDHVGSVQYTTTVEEPSKVSVYGAGYHIPLYDLGDSVDLYASYSDIDSGSVTAGIFNLAVSGKGTVVGARYNQGLARRGSLEPRLVYGIDHKAFKNSVLLSGENFGNDITVHPLSVTWLASTPLGGGEANLSLGLVRNIPGASRGASADFARNRAGAKAGYSIARVSAAFSRAFGADWQLRALVNAQLTGDALVPGEQFGAGGAASVRGLEERAVATDSGMLANLEVYTPNFCAVRERWQCRVLAFYDGAHGRRNEALPGEAARATVSSAGLGWRFSMGSSLNMQIDYGHVLRRDARVNDKNKVHVRVGLAY</sequence>
<dbReference type="Pfam" id="PF03865">
    <property type="entry name" value="ShlB"/>
    <property type="match status" value="1"/>
</dbReference>
<dbReference type="Gene3D" id="3.10.20.310">
    <property type="entry name" value="membrane protein fhac"/>
    <property type="match status" value="1"/>
</dbReference>
<evidence type="ECO:0000313" key="8">
    <source>
        <dbReference type="Proteomes" id="UP000831532"/>
    </source>
</evidence>
<keyword evidence="1" id="KW-0472">Membrane</keyword>
<reference evidence="7 8" key="1">
    <citation type="submission" date="2020-10" db="EMBL/GenBank/DDBJ databases">
        <title>Genome analysis of Massilia species.</title>
        <authorList>
            <person name="Jung D.-H."/>
        </authorList>
    </citation>
    <scope>NUCLEOTIDE SEQUENCE [LARGE SCALE GENOMIC DNA]</scope>
    <source>
        <strain evidence="8">sipir</strain>
    </source>
</reference>
<feature type="signal peptide" evidence="4">
    <location>
        <begin position="1"/>
        <end position="23"/>
    </location>
</feature>